<dbReference type="EMBL" id="NMUQ01000001">
    <property type="protein sequence ID" value="OXM17472.1"/>
    <property type="molecule type" value="Genomic_DNA"/>
</dbReference>
<evidence type="ECO:0000313" key="4">
    <source>
        <dbReference type="Proteomes" id="UP000215145"/>
    </source>
</evidence>
<name>A0A229P5C1_9BACL</name>
<organism evidence="3 4">
    <name type="scientific">Paenibacillus herberti</name>
    <dbReference type="NCBI Taxonomy" id="1619309"/>
    <lineage>
        <taxon>Bacteria</taxon>
        <taxon>Bacillati</taxon>
        <taxon>Bacillota</taxon>
        <taxon>Bacilli</taxon>
        <taxon>Bacillales</taxon>
        <taxon>Paenibacillaceae</taxon>
        <taxon>Paenibacillus</taxon>
    </lineage>
</organism>
<reference evidence="3 4" key="1">
    <citation type="submission" date="2017-07" db="EMBL/GenBank/DDBJ databases">
        <title>Paenibacillus herberti R33 genome sequencing and assembly.</title>
        <authorList>
            <person name="Su W."/>
        </authorList>
    </citation>
    <scope>NUCLEOTIDE SEQUENCE [LARGE SCALE GENOMIC DNA]</scope>
    <source>
        <strain evidence="3 4">R33</strain>
    </source>
</reference>
<dbReference type="Pfam" id="PF12728">
    <property type="entry name" value="HTH_17"/>
    <property type="match status" value="1"/>
</dbReference>
<proteinExistence type="predicted"/>
<dbReference type="OrthoDB" id="122388at2"/>
<dbReference type="AlphaFoldDB" id="A0A229P5C1"/>
<feature type="domain" description="Helix-turn-helix" evidence="2">
    <location>
        <begin position="27"/>
        <end position="71"/>
    </location>
</feature>
<gene>
    <name evidence="3" type="ORF">CGZ75_04330</name>
</gene>
<dbReference type="InterPro" id="IPR041657">
    <property type="entry name" value="HTH_17"/>
</dbReference>
<comment type="caution">
    <text evidence="3">The sequence shown here is derived from an EMBL/GenBank/DDBJ whole genome shotgun (WGS) entry which is preliminary data.</text>
</comment>
<evidence type="ECO:0000313" key="3">
    <source>
        <dbReference type="EMBL" id="OXM17472.1"/>
    </source>
</evidence>
<feature type="region of interest" description="Disordered" evidence="1">
    <location>
        <begin position="1"/>
        <end position="23"/>
    </location>
</feature>
<accession>A0A229P5C1</accession>
<protein>
    <submittedName>
        <fullName evidence="3">Excisionase</fullName>
    </submittedName>
</protein>
<dbReference type="Proteomes" id="UP000215145">
    <property type="component" value="Unassembled WGS sequence"/>
</dbReference>
<keyword evidence="4" id="KW-1185">Reference proteome</keyword>
<evidence type="ECO:0000259" key="2">
    <source>
        <dbReference type="Pfam" id="PF12728"/>
    </source>
</evidence>
<evidence type="ECO:0000256" key="1">
    <source>
        <dbReference type="SAM" id="MobiDB-lite"/>
    </source>
</evidence>
<sequence>MNDSPAPKINPAPQKPKNTNDKLPEVMNVEDVRKVLGISKNAAYSLVKSGEFHVVKIGKKILIPKDGFLEWHGSSR</sequence>